<evidence type="ECO:0000256" key="1">
    <source>
        <dbReference type="SAM" id="Phobius"/>
    </source>
</evidence>
<dbReference type="EMBL" id="JARJCM010000025">
    <property type="protein sequence ID" value="KAJ7039744.1"/>
    <property type="molecule type" value="Genomic_DNA"/>
</dbReference>
<keyword evidence="4" id="KW-1185">Reference proteome</keyword>
<keyword evidence="1" id="KW-0472">Membrane</keyword>
<accession>A0AAD6XC15</accession>
<feature type="transmembrane region" description="Helical" evidence="1">
    <location>
        <begin position="18"/>
        <end position="38"/>
    </location>
</feature>
<keyword evidence="1" id="KW-1133">Transmembrane helix</keyword>
<comment type="caution">
    <text evidence="3">The sequence shown here is derived from an EMBL/GenBank/DDBJ whole genome shotgun (WGS) entry which is preliminary data.</text>
</comment>
<feature type="transmembrane region" description="Helical" evidence="1">
    <location>
        <begin position="50"/>
        <end position="76"/>
    </location>
</feature>
<evidence type="ECO:0000259" key="2">
    <source>
        <dbReference type="Pfam" id="PF20152"/>
    </source>
</evidence>
<sequence length="300" mass="33377">MATESLFNPRSTLGAYEVGALVCYFMFGLLTCQVYAYSSRFSTDSAKLKTLVAVVWLMQLGQIVCIGSALFTYTIIDYGHPETVVGPLPTSFAVGVLHGAIVIFCVQGFFSFRLYTFSKRLFVPIFIWAVAFVRFIGSMTIVVTALRMDSLVEYEIQWGWLFTAFWGVTVVNDLSVTGASVAFLLSQRRLGHRRTVALIDKLILWALETGMLTSVAMIVEVVCFYTMKDNFVWVAFFILHTLLYSNSLLASLNSRATLRAMNEVSLRSLPPTAAINFSNRVQVTPDTEGIITADSKISHV</sequence>
<dbReference type="AlphaFoldDB" id="A0AAD6XC15"/>
<feature type="transmembrane region" description="Helical" evidence="1">
    <location>
        <begin position="158"/>
        <end position="185"/>
    </location>
</feature>
<dbReference type="PANTHER" id="PTHR40465">
    <property type="entry name" value="CHROMOSOME 1, WHOLE GENOME SHOTGUN SEQUENCE"/>
    <property type="match status" value="1"/>
</dbReference>
<proteinExistence type="predicted"/>
<reference evidence="3" key="1">
    <citation type="submission" date="2023-03" db="EMBL/GenBank/DDBJ databases">
        <title>Massive genome expansion in bonnet fungi (Mycena s.s.) driven by repeated elements and novel gene families across ecological guilds.</title>
        <authorList>
            <consortium name="Lawrence Berkeley National Laboratory"/>
            <person name="Harder C.B."/>
            <person name="Miyauchi S."/>
            <person name="Viragh M."/>
            <person name="Kuo A."/>
            <person name="Thoen E."/>
            <person name="Andreopoulos B."/>
            <person name="Lu D."/>
            <person name="Skrede I."/>
            <person name="Drula E."/>
            <person name="Henrissat B."/>
            <person name="Morin E."/>
            <person name="Kohler A."/>
            <person name="Barry K."/>
            <person name="LaButti K."/>
            <person name="Morin E."/>
            <person name="Salamov A."/>
            <person name="Lipzen A."/>
            <person name="Mereny Z."/>
            <person name="Hegedus B."/>
            <person name="Baldrian P."/>
            <person name="Stursova M."/>
            <person name="Weitz H."/>
            <person name="Taylor A."/>
            <person name="Grigoriev I.V."/>
            <person name="Nagy L.G."/>
            <person name="Martin F."/>
            <person name="Kauserud H."/>
        </authorList>
    </citation>
    <scope>NUCLEOTIDE SEQUENCE</scope>
    <source>
        <strain evidence="3">CBHHK200</strain>
    </source>
</reference>
<dbReference type="InterPro" id="IPR045339">
    <property type="entry name" value="DUF6534"/>
</dbReference>
<feature type="transmembrane region" description="Helical" evidence="1">
    <location>
        <begin position="88"/>
        <end position="110"/>
    </location>
</feature>
<protein>
    <recommendedName>
        <fullName evidence="2">DUF6534 domain-containing protein</fullName>
    </recommendedName>
</protein>
<evidence type="ECO:0000313" key="3">
    <source>
        <dbReference type="EMBL" id="KAJ7039744.1"/>
    </source>
</evidence>
<feature type="transmembrane region" description="Helical" evidence="1">
    <location>
        <begin position="205"/>
        <end position="227"/>
    </location>
</feature>
<name>A0AAD6XC15_9AGAR</name>
<dbReference type="Proteomes" id="UP001218188">
    <property type="component" value="Unassembled WGS sequence"/>
</dbReference>
<feature type="domain" description="DUF6534" evidence="2">
    <location>
        <begin position="170"/>
        <end position="256"/>
    </location>
</feature>
<gene>
    <name evidence="3" type="ORF">C8F04DRAFT_1084688</name>
</gene>
<feature type="transmembrane region" description="Helical" evidence="1">
    <location>
        <begin position="122"/>
        <end position="146"/>
    </location>
</feature>
<dbReference type="Pfam" id="PF20152">
    <property type="entry name" value="DUF6534"/>
    <property type="match status" value="1"/>
</dbReference>
<feature type="transmembrane region" description="Helical" evidence="1">
    <location>
        <begin position="233"/>
        <end position="252"/>
    </location>
</feature>
<dbReference type="PANTHER" id="PTHR40465:SF1">
    <property type="entry name" value="DUF6534 DOMAIN-CONTAINING PROTEIN"/>
    <property type="match status" value="1"/>
</dbReference>
<evidence type="ECO:0000313" key="4">
    <source>
        <dbReference type="Proteomes" id="UP001218188"/>
    </source>
</evidence>
<keyword evidence="1" id="KW-0812">Transmembrane</keyword>
<organism evidence="3 4">
    <name type="scientific">Mycena alexandri</name>
    <dbReference type="NCBI Taxonomy" id="1745969"/>
    <lineage>
        <taxon>Eukaryota</taxon>
        <taxon>Fungi</taxon>
        <taxon>Dikarya</taxon>
        <taxon>Basidiomycota</taxon>
        <taxon>Agaricomycotina</taxon>
        <taxon>Agaricomycetes</taxon>
        <taxon>Agaricomycetidae</taxon>
        <taxon>Agaricales</taxon>
        <taxon>Marasmiineae</taxon>
        <taxon>Mycenaceae</taxon>
        <taxon>Mycena</taxon>
    </lineage>
</organism>